<keyword evidence="2" id="KW-0723">Serine/threonine-protein kinase</keyword>
<comment type="caution">
    <text evidence="10">The sequence shown here is derived from an EMBL/GenBank/DDBJ whole genome shotgun (WGS) entry which is preliminary data.</text>
</comment>
<keyword evidence="11" id="KW-1185">Reference proteome</keyword>
<evidence type="ECO:0000256" key="8">
    <source>
        <dbReference type="ARBA" id="ARBA00048679"/>
    </source>
</evidence>
<name>A0A8S1J5D3_9CHLO</name>
<organism evidence="10 11">
    <name type="scientific">Ostreobium quekettii</name>
    <dbReference type="NCBI Taxonomy" id="121088"/>
    <lineage>
        <taxon>Eukaryota</taxon>
        <taxon>Viridiplantae</taxon>
        <taxon>Chlorophyta</taxon>
        <taxon>core chlorophytes</taxon>
        <taxon>Ulvophyceae</taxon>
        <taxon>TCBD clade</taxon>
        <taxon>Bryopsidales</taxon>
        <taxon>Ostreobineae</taxon>
        <taxon>Ostreobiaceae</taxon>
        <taxon>Ostreobium</taxon>
    </lineage>
</organism>
<dbReference type="EC" id="2.7.11.1" evidence="1"/>
<dbReference type="EMBL" id="CAJHUC010001426">
    <property type="protein sequence ID" value="CAD7701082.1"/>
    <property type="molecule type" value="Genomic_DNA"/>
</dbReference>
<keyword evidence="4" id="KW-0547">Nucleotide-binding</keyword>
<evidence type="ECO:0000256" key="7">
    <source>
        <dbReference type="ARBA" id="ARBA00047899"/>
    </source>
</evidence>
<accession>A0A8S1J5D3</accession>
<feature type="domain" description="Protein kinase" evidence="9">
    <location>
        <begin position="1"/>
        <end position="272"/>
    </location>
</feature>
<evidence type="ECO:0000256" key="4">
    <source>
        <dbReference type="ARBA" id="ARBA00022741"/>
    </source>
</evidence>
<dbReference type="Proteomes" id="UP000708148">
    <property type="component" value="Unassembled WGS sequence"/>
</dbReference>
<evidence type="ECO:0000256" key="3">
    <source>
        <dbReference type="ARBA" id="ARBA00022679"/>
    </source>
</evidence>
<dbReference type="AlphaFoldDB" id="A0A8S1J5D3"/>
<protein>
    <recommendedName>
        <fullName evidence="1">non-specific serine/threonine protein kinase</fullName>
        <ecNumber evidence="1">2.7.11.1</ecNumber>
    </recommendedName>
</protein>
<dbReference type="Gene3D" id="1.10.510.10">
    <property type="entry name" value="Transferase(Phosphotransferase) domain 1"/>
    <property type="match status" value="1"/>
</dbReference>
<dbReference type="OrthoDB" id="541276at2759"/>
<dbReference type="PANTHER" id="PTHR24343">
    <property type="entry name" value="SERINE/THREONINE KINASE"/>
    <property type="match status" value="1"/>
</dbReference>
<dbReference type="Pfam" id="PF00069">
    <property type="entry name" value="Pkinase"/>
    <property type="match status" value="1"/>
</dbReference>
<evidence type="ECO:0000256" key="6">
    <source>
        <dbReference type="ARBA" id="ARBA00022840"/>
    </source>
</evidence>
<comment type="catalytic activity">
    <reaction evidence="8">
        <text>L-seryl-[protein] + ATP = O-phospho-L-seryl-[protein] + ADP + H(+)</text>
        <dbReference type="Rhea" id="RHEA:17989"/>
        <dbReference type="Rhea" id="RHEA-COMP:9863"/>
        <dbReference type="Rhea" id="RHEA-COMP:11604"/>
        <dbReference type="ChEBI" id="CHEBI:15378"/>
        <dbReference type="ChEBI" id="CHEBI:29999"/>
        <dbReference type="ChEBI" id="CHEBI:30616"/>
        <dbReference type="ChEBI" id="CHEBI:83421"/>
        <dbReference type="ChEBI" id="CHEBI:456216"/>
        <dbReference type="EC" id="2.7.11.1"/>
    </reaction>
</comment>
<sequence length="333" mass="38048">MVLLAHDERLPPGSPPVAIKCIARWWLCGDRQRKCAEREIKNHRKLYHKHVVAFREAFLTQTHLCIVLDYATRGNMHRLLRDCYGGRVEEDVARWYFQMLITAVDYCHKRGVSNRDIKLDNLLVEQTDEQCLPILLICDFGLSKHNESITPPSTNVGTPIYQAPEVIFSCGQCDYDPEMVDIYSCGVVLYRMLFGIDKAPMGDLHMEPNQSYQEYVHKLQALIVSKGDDAVLLPRPGCGQLSSECMDLLRRMLAVDPGNRITMDEIWAHPWFTVDLPRGTRKYNSAMCSSAVLEKHFSKVQSEEELQEIVAASGQRNLTNGLVHRVGSIRRLF</sequence>
<evidence type="ECO:0000259" key="9">
    <source>
        <dbReference type="PROSITE" id="PS50011"/>
    </source>
</evidence>
<dbReference type="SUPFAM" id="SSF56112">
    <property type="entry name" value="Protein kinase-like (PK-like)"/>
    <property type="match status" value="1"/>
</dbReference>
<evidence type="ECO:0000256" key="1">
    <source>
        <dbReference type="ARBA" id="ARBA00012513"/>
    </source>
</evidence>
<reference evidence="10" key="1">
    <citation type="submission" date="2020-12" db="EMBL/GenBank/DDBJ databases">
        <authorList>
            <person name="Iha C."/>
        </authorList>
    </citation>
    <scope>NUCLEOTIDE SEQUENCE</scope>
</reference>
<keyword evidence="3" id="KW-0808">Transferase</keyword>
<evidence type="ECO:0000313" key="11">
    <source>
        <dbReference type="Proteomes" id="UP000708148"/>
    </source>
</evidence>
<keyword evidence="6" id="KW-0067">ATP-binding</keyword>
<evidence type="ECO:0000313" key="10">
    <source>
        <dbReference type="EMBL" id="CAD7701082.1"/>
    </source>
</evidence>
<dbReference type="InterPro" id="IPR000719">
    <property type="entry name" value="Prot_kinase_dom"/>
</dbReference>
<keyword evidence="5" id="KW-0418">Kinase</keyword>
<proteinExistence type="predicted"/>
<evidence type="ECO:0000256" key="2">
    <source>
        <dbReference type="ARBA" id="ARBA00022527"/>
    </source>
</evidence>
<dbReference type="GO" id="GO:0004674">
    <property type="term" value="F:protein serine/threonine kinase activity"/>
    <property type="evidence" value="ECO:0007669"/>
    <property type="project" value="UniProtKB-KW"/>
</dbReference>
<dbReference type="GO" id="GO:0005524">
    <property type="term" value="F:ATP binding"/>
    <property type="evidence" value="ECO:0007669"/>
    <property type="project" value="UniProtKB-KW"/>
</dbReference>
<gene>
    <name evidence="10" type="ORF">OSTQU699_LOCUS6440</name>
</gene>
<evidence type="ECO:0000256" key="5">
    <source>
        <dbReference type="ARBA" id="ARBA00022777"/>
    </source>
</evidence>
<dbReference type="PROSITE" id="PS50011">
    <property type="entry name" value="PROTEIN_KINASE_DOM"/>
    <property type="match status" value="1"/>
</dbReference>
<comment type="catalytic activity">
    <reaction evidence="7">
        <text>L-threonyl-[protein] + ATP = O-phospho-L-threonyl-[protein] + ADP + H(+)</text>
        <dbReference type="Rhea" id="RHEA:46608"/>
        <dbReference type="Rhea" id="RHEA-COMP:11060"/>
        <dbReference type="Rhea" id="RHEA-COMP:11605"/>
        <dbReference type="ChEBI" id="CHEBI:15378"/>
        <dbReference type="ChEBI" id="CHEBI:30013"/>
        <dbReference type="ChEBI" id="CHEBI:30616"/>
        <dbReference type="ChEBI" id="CHEBI:61977"/>
        <dbReference type="ChEBI" id="CHEBI:456216"/>
        <dbReference type="EC" id="2.7.11.1"/>
    </reaction>
</comment>
<dbReference type="SMART" id="SM00220">
    <property type="entry name" value="S_TKc"/>
    <property type="match status" value="1"/>
</dbReference>
<dbReference type="InterPro" id="IPR011009">
    <property type="entry name" value="Kinase-like_dom_sf"/>
</dbReference>
<dbReference type="PANTHER" id="PTHR24343:SF558">
    <property type="entry name" value="PROTEIN KINASE DOMAIN-CONTAINING PROTEIN"/>
    <property type="match status" value="1"/>
</dbReference>